<feature type="domain" description="Transposase InsH N-terminal" evidence="1">
    <location>
        <begin position="81"/>
        <end position="175"/>
    </location>
</feature>
<evidence type="ECO:0000313" key="4">
    <source>
        <dbReference type="Proteomes" id="UP000032024"/>
    </source>
</evidence>
<dbReference type="EMBL" id="CP010525">
    <property type="protein sequence ID" value="AJO22105.1"/>
    <property type="molecule type" value="Genomic_DNA"/>
</dbReference>
<accession>A0AAN0T5L6</accession>
<dbReference type="Pfam" id="PF05598">
    <property type="entry name" value="DUF772"/>
    <property type="match status" value="1"/>
</dbReference>
<gene>
    <name evidence="3" type="ORF">SB48_HM08orf02049</name>
</gene>
<feature type="domain" description="Transposase DDE" evidence="2">
    <location>
        <begin position="431"/>
        <end position="551"/>
    </location>
</feature>
<dbReference type="PANTHER" id="PTHR33408">
    <property type="entry name" value="TRANSPOSASE"/>
    <property type="match status" value="1"/>
</dbReference>
<organism evidence="3 4">
    <name type="scientific">Heyndrickxia coagulans</name>
    <name type="common">Weizmannia coagulans</name>
    <dbReference type="NCBI Taxonomy" id="1398"/>
    <lineage>
        <taxon>Bacteria</taxon>
        <taxon>Bacillati</taxon>
        <taxon>Bacillota</taxon>
        <taxon>Bacilli</taxon>
        <taxon>Bacillales</taxon>
        <taxon>Bacillaceae</taxon>
        <taxon>Heyndrickxia</taxon>
    </lineage>
</organism>
<dbReference type="InterPro" id="IPR008490">
    <property type="entry name" value="Transposase_InsH_N"/>
</dbReference>
<dbReference type="PANTHER" id="PTHR33408:SF2">
    <property type="entry name" value="TRANSPOSASE DDE DOMAIN-CONTAINING PROTEIN"/>
    <property type="match status" value="1"/>
</dbReference>
<reference evidence="4" key="1">
    <citation type="submission" date="2015-01" db="EMBL/GenBank/DDBJ databases">
        <title>Comparative genome analysis of Bacillus coagulans HM-08, Clostridium butyricum HM-68, Bacillus subtilis HM-66 and Bacillus paralicheniformis BL-09.</title>
        <authorList>
            <person name="Zhang H."/>
        </authorList>
    </citation>
    <scope>NUCLEOTIDE SEQUENCE [LARGE SCALE GENOMIC DNA]</scope>
    <source>
        <strain evidence="4">HM-08</strain>
    </source>
</reference>
<dbReference type="InterPro" id="IPR047629">
    <property type="entry name" value="IS1182_transpos"/>
</dbReference>
<dbReference type="NCBIfam" id="NF033551">
    <property type="entry name" value="transpos_IS1182"/>
    <property type="match status" value="1"/>
</dbReference>
<proteinExistence type="predicted"/>
<dbReference type="AlphaFoldDB" id="A0AAN0T5L6"/>
<evidence type="ECO:0000259" key="1">
    <source>
        <dbReference type="Pfam" id="PF05598"/>
    </source>
</evidence>
<sequence length="669" mass="77753">MQCFVLKGHFGFGCRVFCPFGMFGTTEKVNLKIQNNYMYNKLKKNAPSIWYNKVILQTKTKLGVSIMLKEKDNQLSIYSILYDKIPENHTLKLLRDEVDFSFINKMLEKTYCKEYGRPAKEPELMVKILVLQKLYDLSDEKVIENCSLNLAYMYFLGINPEDDLPHPSLLAKFRKSRLEGNLTIDEIIIEIINQCIEKGILQKVSGITIDSTHTEANTKKYRPERVMKQLAKKIFKTVKEENGEIPSEINQEIPDYKEIENHDEARKTMKSYLEETVSKVEELVELEKAPETKALVNNAKEILADPKFMEQKGVRSIVDQEARIGYKSKNDPFFGYKTEFMMTTEDRMITAVHTGNGAYVDGTKFDELLELTKKTRIKMPEVYGDKAYFKKPILDKISELKAKAYIPVSEAAYRIDEERFSYNKDSDEWFCSQGNKTIKKKHYIRKCGKETYNYYFDREQCRNCPMREVCITGKTVGKVLGIGINTPEFYEYSQQQKSEGFKEKYKKRACQEGKNGEMKNFHGLDRAKWYGLKSMGLQAKLTALAVNLKRIAAILSSKKANYSQTFVIFTNFYGKEYHLQKISYTTQQILHKKMAFFSGHGMFKKTFRARMQRVLSFWQVQKDISSLGAACFVLLAGSKRHFGFGCNVFCLFGRFKKTFRDRMPRVLSF</sequence>
<dbReference type="Pfam" id="PF13751">
    <property type="entry name" value="DDE_Tnp_1_6"/>
    <property type="match status" value="1"/>
</dbReference>
<keyword evidence="4" id="KW-1185">Reference proteome</keyword>
<dbReference type="Proteomes" id="UP000032024">
    <property type="component" value="Chromosome"/>
</dbReference>
<evidence type="ECO:0000313" key="3">
    <source>
        <dbReference type="EMBL" id="AJO22105.1"/>
    </source>
</evidence>
<evidence type="ECO:0000259" key="2">
    <source>
        <dbReference type="Pfam" id="PF13751"/>
    </source>
</evidence>
<dbReference type="InterPro" id="IPR025668">
    <property type="entry name" value="Tnp_DDE_dom"/>
</dbReference>
<name>A0AAN0T5L6_HEYCO</name>
<protein>
    <submittedName>
        <fullName evidence="3">Transposase</fullName>
    </submittedName>
</protein>